<protein>
    <recommendedName>
        <fullName evidence="8">Protein ste16</fullName>
    </recommendedName>
</protein>
<dbReference type="Pfam" id="PF14668">
    <property type="entry name" value="RICTOR_V"/>
    <property type="match status" value="1"/>
</dbReference>
<comment type="similarity">
    <text evidence="1">Belongs to the RICTOR family.</text>
</comment>
<keyword evidence="7" id="KW-1185">Reference proteome</keyword>
<dbReference type="PANTHER" id="PTHR13298">
    <property type="entry name" value="CYTOSOLIC REGULATOR PIANISSIMO"/>
    <property type="match status" value="1"/>
</dbReference>
<dbReference type="InterPro" id="IPR028267">
    <property type="entry name" value="Pianissimo_N"/>
</dbReference>
<dbReference type="InterPro" id="IPR029451">
    <property type="entry name" value="RICTOR_M"/>
</dbReference>
<reference evidence="6 7" key="1">
    <citation type="submission" date="2022-09" db="EMBL/GenBank/DDBJ databases">
        <authorList>
            <person name="Palmer J.M."/>
        </authorList>
    </citation>
    <scope>NUCLEOTIDE SEQUENCE [LARGE SCALE GENOMIC DNA]</scope>
    <source>
        <strain evidence="6 7">DSM 7382</strain>
    </source>
</reference>
<dbReference type="Pfam" id="PF14663">
    <property type="entry name" value="RasGEF_N_2"/>
    <property type="match status" value="1"/>
</dbReference>
<dbReference type="Pfam" id="PF14666">
    <property type="entry name" value="RICTOR_M"/>
    <property type="match status" value="1"/>
</dbReference>
<feature type="domain" description="Rapamycin-insensitive companion of mTOR N-terminal" evidence="4">
    <location>
        <begin position="206"/>
        <end position="581"/>
    </location>
</feature>
<dbReference type="SUPFAM" id="SSF46585">
    <property type="entry name" value="HR1 repeat"/>
    <property type="match status" value="1"/>
</dbReference>
<name>A0AAW0FK75_9APHY</name>
<organism evidence="6 7">
    <name type="scientific">Cerrena zonata</name>
    <dbReference type="NCBI Taxonomy" id="2478898"/>
    <lineage>
        <taxon>Eukaryota</taxon>
        <taxon>Fungi</taxon>
        <taxon>Dikarya</taxon>
        <taxon>Basidiomycota</taxon>
        <taxon>Agaricomycotina</taxon>
        <taxon>Agaricomycetes</taxon>
        <taxon>Polyporales</taxon>
        <taxon>Cerrenaceae</taxon>
        <taxon>Cerrena</taxon>
    </lineage>
</organism>
<feature type="compositionally biased region" description="Basic and acidic residues" evidence="2">
    <location>
        <begin position="110"/>
        <end position="121"/>
    </location>
</feature>
<evidence type="ECO:0000313" key="7">
    <source>
        <dbReference type="Proteomes" id="UP001385951"/>
    </source>
</evidence>
<dbReference type="EMBL" id="JASBNA010000040">
    <property type="protein sequence ID" value="KAK7681508.1"/>
    <property type="molecule type" value="Genomic_DNA"/>
</dbReference>
<evidence type="ECO:0000259" key="4">
    <source>
        <dbReference type="SMART" id="SM01308"/>
    </source>
</evidence>
<feature type="domain" description="Rapamycin-insensitive companion of mTOR middle" evidence="3">
    <location>
        <begin position="666"/>
        <end position="894"/>
    </location>
</feature>
<dbReference type="SMART" id="SM01308">
    <property type="entry name" value="RICTOR_N"/>
    <property type="match status" value="1"/>
</dbReference>
<feature type="region of interest" description="Disordered" evidence="2">
    <location>
        <begin position="110"/>
        <end position="156"/>
    </location>
</feature>
<dbReference type="PANTHER" id="PTHR13298:SF11">
    <property type="entry name" value="RAPAMYCIN-INSENSITIVE COMPANION OF MTOR"/>
    <property type="match status" value="1"/>
</dbReference>
<dbReference type="Proteomes" id="UP001385951">
    <property type="component" value="Unassembled WGS sequence"/>
</dbReference>
<gene>
    <name evidence="6" type="ORF">QCA50_015240</name>
</gene>
<dbReference type="InterPro" id="IPR029452">
    <property type="entry name" value="RICTOR_V"/>
</dbReference>
<evidence type="ECO:0000313" key="6">
    <source>
        <dbReference type="EMBL" id="KAK7681508.1"/>
    </source>
</evidence>
<evidence type="ECO:0000256" key="2">
    <source>
        <dbReference type="SAM" id="MobiDB-lite"/>
    </source>
</evidence>
<evidence type="ECO:0000259" key="5">
    <source>
        <dbReference type="SMART" id="SM01310"/>
    </source>
</evidence>
<evidence type="ECO:0000256" key="1">
    <source>
        <dbReference type="ARBA" id="ARBA00008878"/>
    </source>
</evidence>
<dbReference type="GO" id="GO:0031932">
    <property type="term" value="C:TORC2 complex"/>
    <property type="evidence" value="ECO:0007669"/>
    <property type="project" value="InterPro"/>
</dbReference>
<feature type="region of interest" description="Disordered" evidence="2">
    <location>
        <begin position="176"/>
        <end position="204"/>
    </location>
</feature>
<dbReference type="InterPro" id="IPR028268">
    <property type="entry name" value="Pianissimo_fam"/>
</dbReference>
<dbReference type="GO" id="GO:0038203">
    <property type="term" value="P:TORC2 signaling"/>
    <property type="evidence" value="ECO:0007669"/>
    <property type="project" value="TreeGrafter"/>
</dbReference>
<sequence>MPALVMENQGIASGPSDHSLRVESAPSAVLSSLYSSTSTAVNSTPSGDNIVEEPQSYNDSVQQTQLQALSSQLQVESLIRDGAEKLLQMPLTDDLRMQVESELEMARNKIDNITKRMETHVTRTGPRKRNDSLRRKFPGPQLHALPKPKDQHEDRDDFRTALSQASDHIRTLTSLARSGASSSSSMPSSSTTPSSSSETDLSRARKDTMNQLITVLQRNLRVRYELNVAEVVQVILPCFSDRASKPCRATAYRLVRHLLVDQRSVEIVRDQHLDWFIVKSLSRDTKFAVEKEQVIKLIRAIIDVGSRRSPHAAGSGSVPLSEPVMRAFIAVAEQPDDPFKSICVQTLTEILLIDVELMVRTGGVRVLLHSLADGPLEMAPLLTSAFLHLADSPRTRAYLHPGTDLEMAFSGVTDAYGKGPDHADRMRGTARIVSSMLRTWSGLMYFCIHDKLAIRTVIDGLRIPSLETRDIILDMFFDLLNIKPPEWHQAFIAGRRLTMYRKSQHLGDSNKAQDSTVKAQTEDSLKLTDQYIALLILVFHKAGLVDALTCMLEESRIGSNLSRKATLLIAEILQTSNRVLPHSIASGIQALPQVFHLAANYSLDEHRIIGTAALSAIDSYNRHRSRLQPVEEMKGVSRARANSVEEAVRRGQRHVEQARMKLGMQMDDKAFQASLLESQVMVTKDHTKWNFDTLQELLEGPLLNPKRMEEAIKVSKYIKRLISFYHPFSHRFSDMPQTKANVRWVRLGCHLLNALMASPDGVRCLQEDDLLVQIVKGFAQLDPLNNAPTQDPMFSKKRMQDTLTYGYFEMLGTLSKRKEGLELLERFKLFTAFYHLSELSREDLIKAIIENLDYSIDGHSRIVFSKALTSSDKVRNYKNIRLYATQHLGELIRANTSANTWTLRLLLTQLYDPSPEVQELAVRFLEEACEDPEVLQIVVEMHPTLDHLGAIGHPLLLKFMSTTLGFRYLYAAGYISREIDSWFHERNLHYVVSIEIFLSKVFNFIPSSEDEEDILAFDGIVPPHFYGVMAKTDVGCQVLQDKGHFAEFAAFIRRHGLEGEDQDMILKLKSVLWAVGNIGATERGLPFLEDEDIIPAILEIAEQSLVLSVRGTCFFVLGLISSTPQGAEILDDYHWEATLSPLGLPTGLCIPLDVDKFVSIPSWEVTVPEPSRIRLKPPPTDEETEVLTAIYNLANTVIANTASRSLSRMKARPEYRHIFSSPAMFYRALHTISSQRYRAPVRRYIIDLFNIELDVDVVKALLACEEHLKLPPDATEAGAAPPPARVVSMIGRPGHARKISDSDEESVLDEEEFHPAIEQHPTMSLRPVSVVVGFGDGPYGHISVQ</sequence>
<dbReference type="SMART" id="SM01303">
    <property type="entry name" value="RasGEF_N_2"/>
    <property type="match status" value="1"/>
</dbReference>
<dbReference type="InterPro" id="IPR036274">
    <property type="entry name" value="HR1_rpt_sf"/>
</dbReference>
<dbReference type="InterPro" id="IPR029453">
    <property type="entry name" value="Rictor_IV"/>
</dbReference>
<dbReference type="InterPro" id="IPR016024">
    <property type="entry name" value="ARM-type_fold"/>
</dbReference>
<feature type="compositionally biased region" description="Low complexity" evidence="2">
    <location>
        <begin position="176"/>
        <end position="199"/>
    </location>
</feature>
<accession>A0AAW0FK75</accession>
<evidence type="ECO:0008006" key="8">
    <source>
        <dbReference type="Google" id="ProtNLM"/>
    </source>
</evidence>
<proteinExistence type="inferred from homology"/>
<dbReference type="Pfam" id="PF14664">
    <property type="entry name" value="RICTOR_N"/>
    <property type="match status" value="1"/>
</dbReference>
<dbReference type="SUPFAM" id="SSF48371">
    <property type="entry name" value="ARM repeat"/>
    <property type="match status" value="1"/>
</dbReference>
<evidence type="ECO:0000259" key="3">
    <source>
        <dbReference type="SMART" id="SM01307"/>
    </source>
</evidence>
<dbReference type="SMART" id="SM01307">
    <property type="entry name" value="RICTOR_M"/>
    <property type="match status" value="1"/>
</dbReference>
<feature type="compositionally biased region" description="Basic and acidic residues" evidence="2">
    <location>
        <begin position="147"/>
        <end position="156"/>
    </location>
</feature>
<dbReference type="SMART" id="SM01310">
    <property type="entry name" value="RICTOR_V"/>
    <property type="match status" value="1"/>
</dbReference>
<comment type="caution">
    <text evidence="6">The sequence shown here is derived from an EMBL/GenBank/DDBJ whole genome shotgun (WGS) entry which is preliminary data.</text>
</comment>
<feature type="domain" description="Rapamycin-insensitive companion of mTOR" evidence="5">
    <location>
        <begin position="1065"/>
        <end position="1137"/>
    </location>
</feature>